<proteinExistence type="predicted"/>
<dbReference type="PANTHER" id="PTHR21450">
    <property type="entry name" value="PROTEIN ALTERED PHOSPHATE STARVATION RESPONSE 1"/>
    <property type="match status" value="1"/>
</dbReference>
<dbReference type="Proteomes" id="UP001054252">
    <property type="component" value="Unassembled WGS sequence"/>
</dbReference>
<accession>A0AAV5JGR6</accession>
<comment type="caution">
    <text evidence="1">The sequence shown here is derived from an EMBL/GenBank/DDBJ whole genome shotgun (WGS) entry which is preliminary data.</text>
</comment>
<evidence type="ECO:0000313" key="1">
    <source>
        <dbReference type="EMBL" id="GKV12747.1"/>
    </source>
</evidence>
<dbReference type="EMBL" id="BPVZ01000037">
    <property type="protein sequence ID" value="GKV12747.1"/>
    <property type="molecule type" value="Genomic_DNA"/>
</dbReference>
<organism evidence="1 2">
    <name type="scientific">Rubroshorea leprosula</name>
    <dbReference type="NCBI Taxonomy" id="152421"/>
    <lineage>
        <taxon>Eukaryota</taxon>
        <taxon>Viridiplantae</taxon>
        <taxon>Streptophyta</taxon>
        <taxon>Embryophyta</taxon>
        <taxon>Tracheophyta</taxon>
        <taxon>Spermatophyta</taxon>
        <taxon>Magnoliopsida</taxon>
        <taxon>eudicotyledons</taxon>
        <taxon>Gunneridae</taxon>
        <taxon>Pentapetalae</taxon>
        <taxon>rosids</taxon>
        <taxon>malvids</taxon>
        <taxon>Malvales</taxon>
        <taxon>Dipterocarpaceae</taxon>
        <taxon>Rubroshorea</taxon>
    </lineage>
</organism>
<evidence type="ECO:0000313" key="2">
    <source>
        <dbReference type="Proteomes" id="UP001054252"/>
    </source>
</evidence>
<dbReference type="PANTHER" id="PTHR21450:SF9">
    <property type="entry name" value="BZIP DOMAIN CLASS TRANSCRIPTION FACTOR (DUF630 AND DUF632)-RELATED"/>
    <property type="match status" value="1"/>
</dbReference>
<protein>
    <submittedName>
        <fullName evidence="1">Uncharacterized protein</fullName>
    </submittedName>
</protein>
<sequence>MERKFYHSYSMVGISVPDTASDNGQVLDAQDPLADKKSELAACQRWVEDKMLKRSKAFEVMGAMTLNNLQTGLPGVFRALTSFSVLFTEVLDTICTRSYAIK</sequence>
<name>A0AAV5JGR6_9ROSI</name>
<dbReference type="AlphaFoldDB" id="A0AAV5JGR6"/>
<gene>
    <name evidence="1" type="ORF">SLEP1_g23861</name>
</gene>
<reference evidence="1 2" key="1">
    <citation type="journal article" date="2021" name="Commun. Biol.">
        <title>The genome of Shorea leprosula (Dipterocarpaceae) highlights the ecological relevance of drought in aseasonal tropical rainforests.</title>
        <authorList>
            <person name="Ng K.K.S."/>
            <person name="Kobayashi M.J."/>
            <person name="Fawcett J.A."/>
            <person name="Hatakeyama M."/>
            <person name="Paape T."/>
            <person name="Ng C.H."/>
            <person name="Ang C.C."/>
            <person name="Tnah L.H."/>
            <person name="Lee C.T."/>
            <person name="Nishiyama T."/>
            <person name="Sese J."/>
            <person name="O'Brien M.J."/>
            <person name="Copetti D."/>
            <person name="Mohd Noor M.I."/>
            <person name="Ong R.C."/>
            <person name="Putra M."/>
            <person name="Sireger I.Z."/>
            <person name="Indrioko S."/>
            <person name="Kosugi Y."/>
            <person name="Izuno A."/>
            <person name="Isagi Y."/>
            <person name="Lee S.L."/>
            <person name="Shimizu K.K."/>
        </authorList>
    </citation>
    <scope>NUCLEOTIDE SEQUENCE [LARGE SCALE GENOMIC DNA]</scope>
    <source>
        <strain evidence="1">214</strain>
    </source>
</reference>
<keyword evidence="2" id="KW-1185">Reference proteome</keyword>